<dbReference type="GO" id="GO:0008170">
    <property type="term" value="F:N-methyltransferase activity"/>
    <property type="evidence" value="ECO:0007669"/>
    <property type="project" value="InterPro"/>
</dbReference>
<dbReference type="Gene3D" id="3.40.50.150">
    <property type="entry name" value="Vaccinia Virus protein VP39"/>
    <property type="match status" value="1"/>
</dbReference>
<name>A0A1G6Q654_9GAMM</name>
<accession>A0A1G6Q654</accession>
<comment type="similarity">
    <text evidence="1">Belongs to the N(4)/N(6)-methyltransferase family. N(4) subfamily.</text>
</comment>
<evidence type="ECO:0000256" key="5">
    <source>
        <dbReference type="ARBA" id="ARBA00022747"/>
    </source>
</evidence>
<dbReference type="Proteomes" id="UP000199467">
    <property type="component" value="Unassembled WGS sequence"/>
</dbReference>
<keyword evidence="6" id="KW-0238">DNA-binding</keyword>
<organism evidence="10 11">
    <name type="scientific">Ectopseudomonas chengduensis</name>
    <dbReference type="NCBI Taxonomy" id="489632"/>
    <lineage>
        <taxon>Bacteria</taxon>
        <taxon>Pseudomonadati</taxon>
        <taxon>Pseudomonadota</taxon>
        <taxon>Gammaproteobacteria</taxon>
        <taxon>Pseudomonadales</taxon>
        <taxon>Pseudomonadaceae</taxon>
        <taxon>Ectopseudomonas</taxon>
    </lineage>
</organism>
<evidence type="ECO:0000313" key="11">
    <source>
        <dbReference type="Proteomes" id="UP000199467"/>
    </source>
</evidence>
<dbReference type="PRINTS" id="PR00506">
    <property type="entry name" value="D21N6MTFRASE"/>
</dbReference>
<evidence type="ECO:0000256" key="2">
    <source>
        <dbReference type="ARBA" id="ARBA00022603"/>
    </source>
</evidence>
<evidence type="ECO:0000256" key="8">
    <source>
        <dbReference type="ARBA" id="ARBA00049120"/>
    </source>
</evidence>
<dbReference type="GO" id="GO:0015667">
    <property type="term" value="F:site-specific DNA-methyltransferase (cytosine-N4-specific) activity"/>
    <property type="evidence" value="ECO:0007669"/>
    <property type="project" value="UniProtKB-EC"/>
</dbReference>
<dbReference type="GO" id="GO:0009007">
    <property type="term" value="F:site-specific DNA-methyltransferase (adenine-specific) activity"/>
    <property type="evidence" value="ECO:0007669"/>
    <property type="project" value="UniProtKB-EC"/>
</dbReference>
<dbReference type="PROSITE" id="PS00093">
    <property type="entry name" value="N4_MTASE"/>
    <property type="match status" value="1"/>
</dbReference>
<dbReference type="InterPro" id="IPR017985">
    <property type="entry name" value="MeTrfase_CN4_CS"/>
</dbReference>
<evidence type="ECO:0000256" key="7">
    <source>
        <dbReference type="ARBA" id="ARBA00047942"/>
    </source>
</evidence>
<keyword evidence="4" id="KW-0949">S-adenosyl-L-methionine</keyword>
<evidence type="ECO:0000256" key="6">
    <source>
        <dbReference type="ARBA" id="ARBA00023125"/>
    </source>
</evidence>
<dbReference type="InterPro" id="IPR002295">
    <property type="entry name" value="N4/N6-MTase_EcoPI_Mod-like"/>
</dbReference>
<proteinExistence type="inferred from homology"/>
<dbReference type="AlphaFoldDB" id="A0A1G6Q654"/>
<evidence type="ECO:0000256" key="3">
    <source>
        <dbReference type="ARBA" id="ARBA00022679"/>
    </source>
</evidence>
<dbReference type="InterPro" id="IPR029063">
    <property type="entry name" value="SAM-dependent_MTases_sf"/>
</dbReference>
<sequence length="422" mass="47459">MSKARARRTSAGQLELFEAVRSAYQKMPDVPLDNEGLYNHVAQAVGISKQELSMRTPVGTSGQLHSLKRREIRWCQQTLKHLKLIERVHGERGVWRLTEGAKRDLHAAKKGVKLLAFSTDLGVAIWGAAADTFKRLEVPITLCFTSPPYALRKSRAYGNPDEHGIVDFICENLEPIIENLAEDGSLVLNVSNDIFEEGLPSRSTYLERLVLAVCDRFDLKLMERFVWHNPSKLPGPIHWVSKTRQHLNVSYEPVLWFAKSPLKVKSDNRRVLQPHSDRHIRLMAQGGEKRAAEYGDGAYKLKPGSFGKWTEGKIPKNVLTLGHSCAVNRDYRQSATELGLPLHGAGMPLSLPEFLIQFLTEPGDLVVDPFGGRIVTGLAAEMLGRAWLCTEIMLEYIRGGAELFRQYPGFWLNPYLKDLRAA</sequence>
<keyword evidence="5" id="KW-0680">Restriction system</keyword>
<comment type="catalytic activity">
    <reaction evidence="8">
        <text>a 2'-deoxycytidine in DNA + S-adenosyl-L-methionine = an N(4)-methyl-2'-deoxycytidine in DNA + S-adenosyl-L-homocysteine + H(+)</text>
        <dbReference type="Rhea" id="RHEA:16857"/>
        <dbReference type="Rhea" id="RHEA-COMP:11369"/>
        <dbReference type="Rhea" id="RHEA-COMP:13674"/>
        <dbReference type="ChEBI" id="CHEBI:15378"/>
        <dbReference type="ChEBI" id="CHEBI:57856"/>
        <dbReference type="ChEBI" id="CHEBI:59789"/>
        <dbReference type="ChEBI" id="CHEBI:85452"/>
        <dbReference type="ChEBI" id="CHEBI:137933"/>
        <dbReference type="EC" id="2.1.1.113"/>
    </reaction>
</comment>
<keyword evidence="11" id="KW-1185">Reference proteome</keyword>
<dbReference type="GO" id="GO:0032259">
    <property type="term" value="P:methylation"/>
    <property type="evidence" value="ECO:0007669"/>
    <property type="project" value="UniProtKB-KW"/>
</dbReference>
<dbReference type="Pfam" id="PF01555">
    <property type="entry name" value="N6_N4_Mtase"/>
    <property type="match status" value="1"/>
</dbReference>
<dbReference type="EMBL" id="FMZQ01000007">
    <property type="protein sequence ID" value="SDC87788.1"/>
    <property type="molecule type" value="Genomic_DNA"/>
</dbReference>
<keyword evidence="2 10" id="KW-0489">Methyltransferase</keyword>
<keyword evidence="3 10" id="KW-0808">Transferase</keyword>
<feature type="domain" description="DNA methylase N-4/N-6" evidence="9">
    <location>
        <begin position="140"/>
        <end position="398"/>
    </location>
</feature>
<evidence type="ECO:0000259" key="9">
    <source>
        <dbReference type="Pfam" id="PF01555"/>
    </source>
</evidence>
<gene>
    <name evidence="10" type="ORF">SAMN05216576_107278</name>
</gene>
<dbReference type="GO" id="GO:0003677">
    <property type="term" value="F:DNA binding"/>
    <property type="evidence" value="ECO:0007669"/>
    <property type="project" value="UniProtKB-KW"/>
</dbReference>
<protein>
    <submittedName>
        <fullName evidence="10">Site-specific DNA-methyltransferase (Cytosine-N4-specific)</fullName>
    </submittedName>
</protein>
<evidence type="ECO:0000256" key="1">
    <source>
        <dbReference type="ARBA" id="ARBA00010203"/>
    </source>
</evidence>
<evidence type="ECO:0000313" key="10">
    <source>
        <dbReference type="EMBL" id="SDC87788.1"/>
    </source>
</evidence>
<dbReference type="GeneID" id="57608943"/>
<dbReference type="GO" id="GO:0009307">
    <property type="term" value="P:DNA restriction-modification system"/>
    <property type="evidence" value="ECO:0007669"/>
    <property type="project" value="UniProtKB-KW"/>
</dbReference>
<reference evidence="11" key="1">
    <citation type="submission" date="2016-10" db="EMBL/GenBank/DDBJ databases">
        <authorList>
            <person name="Varghese N."/>
            <person name="Submissions S."/>
        </authorList>
    </citation>
    <scope>NUCLEOTIDE SEQUENCE [LARGE SCALE GENOMIC DNA]</scope>
    <source>
        <strain evidence="11">DSM 26382</strain>
    </source>
</reference>
<dbReference type="SUPFAM" id="SSF53335">
    <property type="entry name" value="S-adenosyl-L-methionine-dependent methyltransferases"/>
    <property type="match status" value="1"/>
</dbReference>
<dbReference type="InterPro" id="IPR002941">
    <property type="entry name" value="DNA_methylase_N4/N6"/>
</dbReference>
<evidence type="ECO:0000256" key="4">
    <source>
        <dbReference type="ARBA" id="ARBA00022691"/>
    </source>
</evidence>
<dbReference type="RefSeq" id="WP_017362440.1">
    <property type="nucleotide sequence ID" value="NZ_FMZQ01000007.1"/>
</dbReference>
<comment type="catalytic activity">
    <reaction evidence="7">
        <text>a 2'-deoxyadenosine in DNA + S-adenosyl-L-methionine = an N(6)-methyl-2'-deoxyadenosine in DNA + S-adenosyl-L-homocysteine + H(+)</text>
        <dbReference type="Rhea" id="RHEA:15197"/>
        <dbReference type="Rhea" id="RHEA-COMP:12418"/>
        <dbReference type="Rhea" id="RHEA-COMP:12419"/>
        <dbReference type="ChEBI" id="CHEBI:15378"/>
        <dbReference type="ChEBI" id="CHEBI:57856"/>
        <dbReference type="ChEBI" id="CHEBI:59789"/>
        <dbReference type="ChEBI" id="CHEBI:90615"/>
        <dbReference type="ChEBI" id="CHEBI:90616"/>
        <dbReference type="EC" id="2.1.1.72"/>
    </reaction>
</comment>